<dbReference type="PANTHER" id="PTHR13871">
    <property type="entry name" value="THIOREDOXIN"/>
    <property type="match status" value="1"/>
</dbReference>
<evidence type="ECO:0000256" key="6">
    <source>
        <dbReference type="ARBA" id="ARBA00047388"/>
    </source>
</evidence>
<dbReference type="Gene3D" id="3.40.30.10">
    <property type="entry name" value="Glutaredoxin"/>
    <property type="match status" value="1"/>
</dbReference>
<dbReference type="AlphaFoldDB" id="A0A915DWV2"/>
<evidence type="ECO:0000313" key="10">
    <source>
        <dbReference type="WBParaSite" id="jg23802"/>
    </source>
</evidence>
<sequence length="141" mass="16008">MVAHGGKSVKADELLKNKVVALYFSAGWCPPCRRFTPVLKTFYETLKDASKNFEVVFVSRDRDSDSLLEYYNDHHGKWAYIEFGDAKIAELLTKFEIKTIPALKVIKADGTVVVNDARSEVESKGANALKLFEEWQSHYES</sequence>
<reference evidence="10" key="1">
    <citation type="submission" date="2022-11" db="UniProtKB">
        <authorList>
            <consortium name="WormBaseParasite"/>
        </authorList>
    </citation>
    <scope>IDENTIFICATION</scope>
</reference>
<proteinExistence type="inferred from homology"/>
<organism evidence="9 10">
    <name type="scientific">Ditylenchus dipsaci</name>
    <dbReference type="NCBI Taxonomy" id="166011"/>
    <lineage>
        <taxon>Eukaryota</taxon>
        <taxon>Metazoa</taxon>
        <taxon>Ecdysozoa</taxon>
        <taxon>Nematoda</taxon>
        <taxon>Chromadorea</taxon>
        <taxon>Rhabditida</taxon>
        <taxon>Tylenchina</taxon>
        <taxon>Tylenchomorpha</taxon>
        <taxon>Sphaerularioidea</taxon>
        <taxon>Anguinidae</taxon>
        <taxon>Anguininae</taxon>
        <taxon>Ditylenchus</taxon>
    </lineage>
</organism>
<dbReference type="InterPro" id="IPR052259">
    <property type="entry name" value="Nucleoredoxin-like"/>
</dbReference>
<dbReference type="GO" id="GO:0047134">
    <property type="term" value="F:protein-disulfide reductase [NAD(P)H] activity"/>
    <property type="evidence" value="ECO:0007669"/>
    <property type="project" value="UniProtKB-EC"/>
</dbReference>
<evidence type="ECO:0000256" key="7">
    <source>
        <dbReference type="ARBA" id="ARBA00047804"/>
    </source>
</evidence>
<keyword evidence="3" id="KW-0560">Oxidoreductase</keyword>
<evidence type="ECO:0000313" key="9">
    <source>
        <dbReference type="Proteomes" id="UP000887574"/>
    </source>
</evidence>
<keyword evidence="4" id="KW-0520">NAD</keyword>
<dbReference type="CDD" id="cd02964">
    <property type="entry name" value="TryX_like_family"/>
    <property type="match status" value="1"/>
</dbReference>
<name>A0A915DWV2_9BILA</name>
<evidence type="ECO:0000256" key="4">
    <source>
        <dbReference type="ARBA" id="ARBA00023027"/>
    </source>
</evidence>
<dbReference type="Pfam" id="PF13905">
    <property type="entry name" value="Thioredoxin_8"/>
    <property type="match status" value="1"/>
</dbReference>
<dbReference type="EC" id="1.8.1.8" evidence="1"/>
<dbReference type="SUPFAM" id="SSF52833">
    <property type="entry name" value="Thioredoxin-like"/>
    <property type="match status" value="1"/>
</dbReference>
<evidence type="ECO:0000256" key="3">
    <source>
        <dbReference type="ARBA" id="ARBA00023002"/>
    </source>
</evidence>
<comment type="catalytic activity">
    <reaction evidence="7">
        <text>[protein]-dithiol + NADP(+) = [protein]-disulfide + NADPH + H(+)</text>
        <dbReference type="Rhea" id="RHEA:18753"/>
        <dbReference type="Rhea" id="RHEA-COMP:10593"/>
        <dbReference type="Rhea" id="RHEA-COMP:10594"/>
        <dbReference type="ChEBI" id="CHEBI:15378"/>
        <dbReference type="ChEBI" id="CHEBI:29950"/>
        <dbReference type="ChEBI" id="CHEBI:50058"/>
        <dbReference type="ChEBI" id="CHEBI:57783"/>
        <dbReference type="ChEBI" id="CHEBI:58349"/>
        <dbReference type="EC" id="1.8.1.8"/>
    </reaction>
</comment>
<evidence type="ECO:0000256" key="2">
    <source>
        <dbReference type="ARBA" id="ARBA00022737"/>
    </source>
</evidence>
<comment type="catalytic activity">
    <reaction evidence="6">
        <text>[protein]-dithiol + NAD(+) = [protein]-disulfide + NADH + H(+)</text>
        <dbReference type="Rhea" id="RHEA:18749"/>
        <dbReference type="Rhea" id="RHEA-COMP:10593"/>
        <dbReference type="Rhea" id="RHEA-COMP:10594"/>
        <dbReference type="ChEBI" id="CHEBI:15378"/>
        <dbReference type="ChEBI" id="CHEBI:29950"/>
        <dbReference type="ChEBI" id="CHEBI:50058"/>
        <dbReference type="ChEBI" id="CHEBI:57540"/>
        <dbReference type="ChEBI" id="CHEBI:57945"/>
        <dbReference type="EC" id="1.8.1.8"/>
    </reaction>
</comment>
<evidence type="ECO:0000256" key="1">
    <source>
        <dbReference type="ARBA" id="ARBA00012612"/>
    </source>
</evidence>
<protein>
    <recommendedName>
        <fullName evidence="1">protein-disulfide reductase</fullName>
        <ecNumber evidence="1">1.8.1.8</ecNumber>
    </recommendedName>
</protein>
<evidence type="ECO:0000259" key="8">
    <source>
        <dbReference type="PROSITE" id="PS51352"/>
    </source>
</evidence>
<dbReference type="InterPro" id="IPR013766">
    <property type="entry name" value="Thioredoxin_domain"/>
</dbReference>
<feature type="domain" description="Thioredoxin" evidence="8">
    <location>
        <begin position="1"/>
        <end position="137"/>
    </location>
</feature>
<evidence type="ECO:0000256" key="5">
    <source>
        <dbReference type="ARBA" id="ARBA00025782"/>
    </source>
</evidence>
<dbReference type="PROSITE" id="PS51352">
    <property type="entry name" value="THIOREDOXIN_2"/>
    <property type="match status" value="1"/>
</dbReference>
<accession>A0A915DWV2</accession>
<dbReference type="WBParaSite" id="jg23802">
    <property type="protein sequence ID" value="jg23802"/>
    <property type="gene ID" value="jg23802"/>
</dbReference>
<dbReference type="InterPro" id="IPR036249">
    <property type="entry name" value="Thioredoxin-like_sf"/>
</dbReference>
<dbReference type="InterPro" id="IPR012336">
    <property type="entry name" value="Thioredoxin-like_fold"/>
</dbReference>
<comment type="similarity">
    <text evidence="5">Belongs to the nucleoredoxin family.</text>
</comment>
<dbReference type="PANTHER" id="PTHR13871:SF96">
    <property type="entry name" value="THIOREDOXIN DOMAIN-CONTAINING PROTEIN"/>
    <property type="match status" value="1"/>
</dbReference>
<keyword evidence="2" id="KW-0677">Repeat</keyword>
<dbReference type="Proteomes" id="UP000887574">
    <property type="component" value="Unplaced"/>
</dbReference>
<keyword evidence="9" id="KW-1185">Reference proteome</keyword>